<evidence type="ECO:0000256" key="2">
    <source>
        <dbReference type="ARBA" id="ARBA00023125"/>
    </source>
</evidence>
<dbReference type="SUPFAM" id="SSF46689">
    <property type="entry name" value="Homeodomain-like"/>
    <property type="match status" value="1"/>
</dbReference>
<dbReference type="InterPro" id="IPR018060">
    <property type="entry name" value="HTH_AraC"/>
</dbReference>
<dbReference type="InterPro" id="IPR050204">
    <property type="entry name" value="AraC_XylS_family_regulators"/>
</dbReference>
<keyword evidence="3" id="KW-0804">Transcription</keyword>
<evidence type="ECO:0000313" key="7">
    <source>
        <dbReference type="EMBL" id="RGS09219.1"/>
    </source>
</evidence>
<name>A0A3E4W5V7_9BACT</name>
<evidence type="ECO:0000313" key="11">
    <source>
        <dbReference type="Proteomes" id="UP000260780"/>
    </source>
</evidence>
<dbReference type="EMBL" id="QSTF01000033">
    <property type="protein sequence ID" value="RGM37608.1"/>
    <property type="molecule type" value="Genomic_DNA"/>
</dbReference>
<dbReference type="InterPro" id="IPR046532">
    <property type="entry name" value="DUF6597"/>
</dbReference>
<evidence type="ECO:0000313" key="6">
    <source>
        <dbReference type="EMBL" id="RGM37608.1"/>
    </source>
</evidence>
<dbReference type="Proteomes" id="UP000260780">
    <property type="component" value="Unassembled WGS sequence"/>
</dbReference>
<proteinExistence type="predicted"/>
<organism evidence="6 11">
    <name type="scientific">Phocaeicola plebeius</name>
    <dbReference type="NCBI Taxonomy" id="310297"/>
    <lineage>
        <taxon>Bacteria</taxon>
        <taxon>Pseudomonadati</taxon>
        <taxon>Bacteroidota</taxon>
        <taxon>Bacteroidia</taxon>
        <taxon>Bacteroidales</taxon>
        <taxon>Bacteroidaceae</taxon>
        <taxon>Phocaeicola</taxon>
    </lineage>
</organism>
<dbReference type="GO" id="GO:0003700">
    <property type="term" value="F:DNA-binding transcription factor activity"/>
    <property type="evidence" value="ECO:0007669"/>
    <property type="project" value="InterPro"/>
</dbReference>
<evidence type="ECO:0000313" key="15">
    <source>
        <dbReference type="Proteomes" id="UP000285109"/>
    </source>
</evidence>
<keyword evidence="2" id="KW-0238">DNA-binding</keyword>
<dbReference type="Proteomes" id="UP000285109">
    <property type="component" value="Unassembled WGS sequence"/>
</dbReference>
<feature type="domain" description="HTH araC/xylS-type" evidence="4">
    <location>
        <begin position="159"/>
        <end position="260"/>
    </location>
</feature>
<dbReference type="PANTHER" id="PTHR46796:SF13">
    <property type="entry name" value="HTH-TYPE TRANSCRIPTIONAL ACTIVATOR RHAS"/>
    <property type="match status" value="1"/>
</dbReference>
<protein>
    <submittedName>
        <fullName evidence="6">AraC family transcriptional regulator</fullName>
    </submittedName>
</protein>
<dbReference type="EMBL" id="QRUY01000006">
    <property type="protein sequence ID" value="RGS09219.1"/>
    <property type="molecule type" value="Genomic_DNA"/>
</dbReference>
<dbReference type="AlphaFoldDB" id="A0A3E4W5V7"/>
<keyword evidence="12" id="KW-1185">Reference proteome</keyword>
<dbReference type="Proteomes" id="UP000285750">
    <property type="component" value="Unassembled WGS sequence"/>
</dbReference>
<dbReference type="InterPro" id="IPR009057">
    <property type="entry name" value="Homeodomain-like_sf"/>
</dbReference>
<evidence type="ECO:0000313" key="13">
    <source>
        <dbReference type="Proteomes" id="UP000283485"/>
    </source>
</evidence>
<dbReference type="PANTHER" id="PTHR46796">
    <property type="entry name" value="HTH-TYPE TRANSCRIPTIONAL ACTIVATOR RHAS-RELATED"/>
    <property type="match status" value="1"/>
</dbReference>
<dbReference type="Gene3D" id="1.10.10.60">
    <property type="entry name" value="Homeodomain-like"/>
    <property type="match status" value="1"/>
</dbReference>
<dbReference type="EMBL" id="QRQK01000001">
    <property type="protein sequence ID" value="RHN00705.1"/>
    <property type="molecule type" value="Genomic_DNA"/>
</dbReference>
<gene>
    <name evidence="9" type="ORF">DW035_08615</name>
    <name evidence="8" type="ORF">DW653_12940</name>
    <name evidence="7" type="ORF">DWY14_04405</name>
    <name evidence="10" type="ORF">DWZ34_01010</name>
    <name evidence="6" type="ORF">DXC17_11710</name>
    <name evidence="5" type="ORF">DXD04_03480</name>
</gene>
<evidence type="ECO:0000256" key="3">
    <source>
        <dbReference type="ARBA" id="ARBA00023163"/>
    </source>
</evidence>
<dbReference type="PROSITE" id="PS01124">
    <property type="entry name" value="HTH_ARAC_FAMILY_2"/>
    <property type="match status" value="1"/>
</dbReference>
<evidence type="ECO:0000259" key="4">
    <source>
        <dbReference type="PROSITE" id="PS01124"/>
    </source>
</evidence>
<evidence type="ECO:0000313" key="16">
    <source>
        <dbReference type="Proteomes" id="UP000285750"/>
    </source>
</evidence>
<evidence type="ECO:0000313" key="12">
    <source>
        <dbReference type="Proteomes" id="UP000260862"/>
    </source>
</evidence>
<dbReference type="SMART" id="SM00342">
    <property type="entry name" value="HTH_ARAC"/>
    <property type="match status" value="1"/>
</dbReference>
<comment type="caution">
    <text evidence="6">The sequence shown here is derived from an EMBL/GenBank/DDBJ whole genome shotgun (WGS) entry which is preliminary data.</text>
</comment>
<evidence type="ECO:0000313" key="8">
    <source>
        <dbReference type="EMBL" id="RHF88221.1"/>
    </source>
</evidence>
<dbReference type="STRING" id="310297.BHV76_05560"/>
<dbReference type="Pfam" id="PF20240">
    <property type="entry name" value="DUF6597"/>
    <property type="match status" value="1"/>
</dbReference>
<evidence type="ECO:0000313" key="10">
    <source>
        <dbReference type="EMBL" id="RHN00705.1"/>
    </source>
</evidence>
<evidence type="ECO:0000313" key="5">
    <source>
        <dbReference type="EMBL" id="RGK57562.1"/>
    </source>
</evidence>
<dbReference type="EMBL" id="QRHQ01000029">
    <property type="protein sequence ID" value="RHF88221.1"/>
    <property type="molecule type" value="Genomic_DNA"/>
</dbReference>
<dbReference type="EMBL" id="QSQT01000004">
    <property type="protein sequence ID" value="RGK57562.1"/>
    <property type="molecule type" value="Genomic_DNA"/>
</dbReference>
<dbReference type="EMBL" id="QROI01000011">
    <property type="protein sequence ID" value="RHL15375.1"/>
    <property type="molecule type" value="Genomic_DNA"/>
</dbReference>
<evidence type="ECO:0000256" key="1">
    <source>
        <dbReference type="ARBA" id="ARBA00023015"/>
    </source>
</evidence>
<reference evidence="11 12" key="1">
    <citation type="submission" date="2018-08" db="EMBL/GenBank/DDBJ databases">
        <title>A genome reference for cultivated species of the human gut microbiota.</title>
        <authorList>
            <person name="Zou Y."/>
            <person name="Xue W."/>
            <person name="Luo G."/>
        </authorList>
    </citation>
    <scope>NUCLEOTIDE SEQUENCE [LARGE SCALE GENOMIC DNA]</scope>
    <source>
        <strain evidence="7 16">AF24-16AC</strain>
        <strain evidence="10 15">AF31-28B-AC</strain>
        <strain evidence="9 14">AF39-11</strain>
        <strain evidence="8 13">AM23-23</strain>
        <strain evidence="6 11">OM08-14</strain>
        <strain evidence="5 12">TF10-3AC</strain>
    </source>
</reference>
<dbReference type="Proteomes" id="UP000283485">
    <property type="component" value="Unassembled WGS sequence"/>
</dbReference>
<dbReference type="RefSeq" id="WP_117670919.1">
    <property type="nucleotide sequence ID" value="NZ_CABOGR010000004.1"/>
</dbReference>
<dbReference type="GO" id="GO:0043565">
    <property type="term" value="F:sequence-specific DNA binding"/>
    <property type="evidence" value="ECO:0007669"/>
    <property type="project" value="InterPro"/>
</dbReference>
<dbReference type="Pfam" id="PF12833">
    <property type="entry name" value="HTH_18"/>
    <property type="match status" value="1"/>
</dbReference>
<sequence>MTEGFKFYKPCQLLQDYVRYYWIFESNQPIKTYTFPIGCPQLIFHKKSALYIPELNTKQDRLTISGQVNFSSHISAEDSVEMIVVVFHPYAMSAFLNIPISVFYNQEVSGYGLENKKLNCLATRIFDCDDNDLCISLIEQWLFSQLRTNFTTKREVDINRIAAVVHQMYSTPNTPISELASIACLSKKQFERIFFTTVGMNPKEYARIVRFQKSLKLMQNQTENISQTQIAYQCGYSDQSHFIREFRELSRYTPLSLIKICEPYSDLFTTPI</sequence>
<dbReference type="Proteomes" id="UP000284916">
    <property type="component" value="Unassembled WGS sequence"/>
</dbReference>
<evidence type="ECO:0000313" key="14">
    <source>
        <dbReference type="Proteomes" id="UP000284916"/>
    </source>
</evidence>
<keyword evidence="1" id="KW-0805">Transcription regulation</keyword>
<accession>A0A3E4W5V7</accession>
<evidence type="ECO:0000313" key="9">
    <source>
        <dbReference type="EMBL" id="RHL15375.1"/>
    </source>
</evidence>
<dbReference type="Proteomes" id="UP000260862">
    <property type="component" value="Unassembled WGS sequence"/>
</dbReference>